<dbReference type="SMART" id="SM00255">
    <property type="entry name" value="TIR"/>
    <property type="match status" value="1"/>
</dbReference>
<dbReference type="AlphaFoldDB" id="A0A8B9HAG5"/>
<dbReference type="InterPro" id="IPR035897">
    <property type="entry name" value="Toll_tir_struct_dom_sf"/>
</dbReference>
<dbReference type="Gene3D" id="3.40.50.10140">
    <property type="entry name" value="Toll/interleukin-1 receptor homology (TIR) domain"/>
    <property type="match status" value="1"/>
</dbReference>
<dbReference type="Proteomes" id="UP000694621">
    <property type="component" value="Unplaced"/>
</dbReference>
<dbReference type="InterPro" id="IPR000157">
    <property type="entry name" value="TIR_dom"/>
</dbReference>
<keyword evidence="1" id="KW-1015">Disulfide bond</keyword>
<dbReference type="PROSITE" id="PS50104">
    <property type="entry name" value="TIR"/>
    <property type="match status" value="1"/>
</dbReference>
<evidence type="ECO:0000259" key="4">
    <source>
        <dbReference type="PROSITE" id="PS50104"/>
    </source>
</evidence>
<dbReference type="InterPro" id="IPR013783">
    <property type="entry name" value="Ig-like_fold"/>
</dbReference>
<dbReference type="Ensembl" id="ENSAMXT00005011736.1">
    <property type="protein sequence ID" value="ENSAMXP00005010540.1"/>
    <property type="gene ID" value="ENSAMXG00005005880.1"/>
</dbReference>
<dbReference type="PANTHER" id="PTHR11890:SF26">
    <property type="entry name" value="INTERLEUKIN-1 RECEPTOR TYPE 1"/>
    <property type="match status" value="1"/>
</dbReference>
<accession>A0A8B9HAG5</accession>
<dbReference type="PRINTS" id="PR01537">
    <property type="entry name" value="INTRLKN1R1F"/>
</dbReference>
<dbReference type="Pfam" id="PF01582">
    <property type="entry name" value="TIR"/>
    <property type="match status" value="1"/>
</dbReference>
<evidence type="ECO:0000256" key="2">
    <source>
        <dbReference type="ARBA" id="ARBA00023180"/>
    </source>
</evidence>
<evidence type="ECO:0000313" key="5">
    <source>
        <dbReference type="Ensembl" id="ENSAMXP00005010540.1"/>
    </source>
</evidence>
<dbReference type="GO" id="GO:0007165">
    <property type="term" value="P:signal transduction"/>
    <property type="evidence" value="ECO:0007669"/>
    <property type="project" value="InterPro"/>
</dbReference>
<sequence length="379" mass="43628">MVIVTFVYTYKNSRDSEMHKLQEIPAGHVFPLECTLDDMKIRWGSEKQQELDMESLPAGMKIINQALWFLPAQPSHSGNYYCSSCKEHNAMANFSVAVTNRTSSPKTIHLSRDRNGFLNCKSNYMTKIFQLDPHSHVSWIKVCIVHEIHCWASLAKMKFSVIKYILYIYFELVSFFRAVCKNKHFSSFFEFFLPADGKLYDGYVSYSHGNYKSMSFALKILPEILEDHLGYKLFISGRDELPGGAVHDVIADAVKKCRRLIIVLGSRSSTEHLSLNNNERECYPPLSDPTQTTNLNLDPYEWSVGLYDALVKGGLKIILVQVGGEVDEAQLPESLRYIRRTQGILRWKQDYITKPSGRFWKQLRYRMPLVQKVKLNAVV</sequence>
<feature type="domain" description="TIR" evidence="4">
    <location>
        <begin position="198"/>
        <end position="367"/>
    </location>
</feature>
<proteinExistence type="predicted"/>
<reference evidence="5" key="1">
    <citation type="submission" date="2025-08" db="UniProtKB">
        <authorList>
            <consortium name="Ensembl"/>
        </authorList>
    </citation>
    <scope>IDENTIFICATION</scope>
</reference>
<dbReference type="InterPro" id="IPR015621">
    <property type="entry name" value="IL-1_rcpt_fam"/>
</dbReference>
<dbReference type="FunFam" id="3.40.50.10140:FF:000009">
    <property type="entry name" value="X-linked interleukin-1 receptor accessory protein-like 1"/>
    <property type="match status" value="1"/>
</dbReference>
<name>A0A8B9HAG5_ASTMX</name>
<keyword evidence="3" id="KW-0393">Immunoglobulin domain</keyword>
<evidence type="ECO:0000256" key="1">
    <source>
        <dbReference type="ARBA" id="ARBA00023157"/>
    </source>
</evidence>
<dbReference type="SUPFAM" id="SSF52200">
    <property type="entry name" value="Toll/Interleukin receptor TIR domain"/>
    <property type="match status" value="1"/>
</dbReference>
<protein>
    <recommendedName>
        <fullName evidence="4">TIR domain-containing protein</fullName>
    </recommendedName>
</protein>
<dbReference type="PANTHER" id="PTHR11890">
    <property type="entry name" value="INTERLEUKIN-1 RECEPTOR FAMILY MEMBER"/>
    <property type="match status" value="1"/>
</dbReference>
<dbReference type="Gene3D" id="2.60.40.10">
    <property type="entry name" value="Immunoglobulins"/>
    <property type="match status" value="1"/>
</dbReference>
<organism evidence="5 6">
    <name type="scientific">Astyanax mexicanus</name>
    <name type="common">Blind cave fish</name>
    <name type="synonym">Astyanax fasciatus mexicanus</name>
    <dbReference type="NCBI Taxonomy" id="7994"/>
    <lineage>
        <taxon>Eukaryota</taxon>
        <taxon>Metazoa</taxon>
        <taxon>Chordata</taxon>
        <taxon>Craniata</taxon>
        <taxon>Vertebrata</taxon>
        <taxon>Euteleostomi</taxon>
        <taxon>Actinopterygii</taxon>
        <taxon>Neopterygii</taxon>
        <taxon>Teleostei</taxon>
        <taxon>Ostariophysi</taxon>
        <taxon>Characiformes</taxon>
        <taxon>Characoidei</taxon>
        <taxon>Acestrorhamphidae</taxon>
        <taxon>Acestrorhamphinae</taxon>
        <taxon>Astyanax</taxon>
    </lineage>
</organism>
<evidence type="ECO:0000313" key="6">
    <source>
        <dbReference type="Proteomes" id="UP000694621"/>
    </source>
</evidence>
<evidence type="ECO:0000256" key="3">
    <source>
        <dbReference type="ARBA" id="ARBA00023319"/>
    </source>
</evidence>
<keyword evidence="2" id="KW-0325">Glycoprotein</keyword>